<dbReference type="GO" id="GO:0044781">
    <property type="term" value="P:bacterial-type flagellum organization"/>
    <property type="evidence" value="ECO:0007669"/>
    <property type="project" value="UniProtKB-KW"/>
</dbReference>
<comment type="subcellular location">
    <subcellularLocation>
        <location evidence="1">Cytoplasm</location>
        <location evidence="1">Cytosol</location>
    </subcellularLocation>
</comment>
<keyword evidence="3" id="KW-1005">Bacterial flagellum biogenesis</keyword>
<feature type="region of interest" description="Disordered" evidence="6">
    <location>
        <begin position="1"/>
        <end position="21"/>
    </location>
</feature>
<evidence type="ECO:0000313" key="7">
    <source>
        <dbReference type="EMBL" id="QIB64311.1"/>
    </source>
</evidence>
<dbReference type="Gene3D" id="1.20.58.380">
    <property type="entry name" value="Flagellar protein flit"/>
    <property type="match status" value="1"/>
</dbReference>
<evidence type="ECO:0000256" key="5">
    <source>
        <dbReference type="ARBA" id="ARBA00093797"/>
    </source>
</evidence>
<keyword evidence="7" id="KW-0966">Cell projection</keyword>
<reference evidence="7 8" key="1">
    <citation type="submission" date="2020-02" db="EMBL/GenBank/DDBJ databases">
        <title>Genome sequencing for Kineobactrum sp. M2.</title>
        <authorList>
            <person name="Park S.-J."/>
        </authorList>
    </citation>
    <scope>NUCLEOTIDE SEQUENCE [LARGE SCALE GENOMIC DNA]</scope>
    <source>
        <strain evidence="7 8">M2</strain>
    </source>
</reference>
<feature type="region of interest" description="Disordered" evidence="6">
    <location>
        <begin position="119"/>
        <end position="141"/>
    </location>
</feature>
<protein>
    <recommendedName>
        <fullName evidence="5">Flagellar protein FliT</fullName>
    </recommendedName>
</protein>
<evidence type="ECO:0000256" key="4">
    <source>
        <dbReference type="ARBA" id="ARBA00023186"/>
    </source>
</evidence>
<dbReference type="KEGG" id="kim:G3T16_01725"/>
<dbReference type="AlphaFoldDB" id="A0A6C0TWZ8"/>
<keyword evidence="7" id="KW-0969">Cilium</keyword>
<dbReference type="RefSeq" id="WP_163493561.1">
    <property type="nucleotide sequence ID" value="NZ_CP048711.1"/>
</dbReference>
<evidence type="ECO:0000313" key="8">
    <source>
        <dbReference type="Proteomes" id="UP000477680"/>
    </source>
</evidence>
<name>A0A6C0TWZ8_9GAMM</name>
<dbReference type="EMBL" id="CP048711">
    <property type="protein sequence ID" value="QIB64311.1"/>
    <property type="molecule type" value="Genomic_DNA"/>
</dbReference>
<dbReference type="Proteomes" id="UP000477680">
    <property type="component" value="Chromosome"/>
</dbReference>
<evidence type="ECO:0000256" key="3">
    <source>
        <dbReference type="ARBA" id="ARBA00022795"/>
    </source>
</evidence>
<evidence type="ECO:0000256" key="2">
    <source>
        <dbReference type="ARBA" id="ARBA00022490"/>
    </source>
</evidence>
<dbReference type="InterPro" id="IPR008622">
    <property type="entry name" value="FliT"/>
</dbReference>
<feature type="compositionally biased region" description="Pro residues" evidence="6">
    <location>
        <begin position="1"/>
        <end position="11"/>
    </location>
</feature>
<feature type="compositionally biased region" description="Low complexity" evidence="6">
    <location>
        <begin position="125"/>
        <end position="141"/>
    </location>
</feature>
<sequence>MEKPPGSPGAPPGQRETAPATAEDVLAVYESLLVSTRTMLSRAKQGDWDALMERESRYVIDVEELVRLERNVVFDEQQRNRKADLLELILDNDIKIRNHLLARRDELGAMIGVNRRKSSLNRTYGPADAPAAPADGSADDS</sequence>
<keyword evidence="2" id="KW-0963">Cytoplasm</keyword>
<keyword evidence="4" id="KW-0143">Chaperone</keyword>
<evidence type="ECO:0000256" key="1">
    <source>
        <dbReference type="ARBA" id="ARBA00004514"/>
    </source>
</evidence>
<evidence type="ECO:0000256" key="6">
    <source>
        <dbReference type="SAM" id="MobiDB-lite"/>
    </source>
</evidence>
<dbReference type="Pfam" id="PF05400">
    <property type="entry name" value="FliT"/>
    <property type="match status" value="1"/>
</dbReference>
<gene>
    <name evidence="7" type="ORF">G3T16_01725</name>
</gene>
<keyword evidence="7" id="KW-0282">Flagellum</keyword>
<organism evidence="7 8">
    <name type="scientific">Kineobactrum salinum</name>
    <dbReference type="NCBI Taxonomy" id="2708301"/>
    <lineage>
        <taxon>Bacteria</taxon>
        <taxon>Pseudomonadati</taxon>
        <taxon>Pseudomonadota</taxon>
        <taxon>Gammaproteobacteria</taxon>
        <taxon>Cellvibrionales</taxon>
        <taxon>Halieaceae</taxon>
        <taxon>Kineobactrum</taxon>
    </lineage>
</organism>
<keyword evidence="8" id="KW-1185">Reference proteome</keyword>
<accession>A0A6C0TWZ8</accession>
<proteinExistence type="predicted"/>